<comment type="caution">
    <text evidence="3">The sequence shown here is derived from an EMBL/GenBank/DDBJ whole genome shotgun (WGS) entry which is preliminary data.</text>
</comment>
<keyword evidence="4" id="KW-1185">Reference proteome</keyword>
<feature type="compositionally biased region" description="Acidic residues" evidence="1">
    <location>
        <begin position="51"/>
        <end position="66"/>
    </location>
</feature>
<dbReference type="AlphaFoldDB" id="A0A8J2GZH9"/>
<feature type="region of interest" description="Disordered" evidence="1">
    <location>
        <begin position="1"/>
        <end position="69"/>
    </location>
</feature>
<dbReference type="Proteomes" id="UP000786811">
    <property type="component" value="Unassembled WGS sequence"/>
</dbReference>
<feature type="compositionally biased region" description="Basic residues" evidence="1">
    <location>
        <begin position="7"/>
        <end position="21"/>
    </location>
</feature>
<evidence type="ECO:0000313" key="3">
    <source>
        <dbReference type="EMBL" id="CAG5073749.1"/>
    </source>
</evidence>
<name>A0A8J2GZH9_COTCN</name>
<accession>A0A8J2GZH9</accession>
<evidence type="ECO:0000256" key="1">
    <source>
        <dbReference type="SAM" id="MobiDB-lite"/>
    </source>
</evidence>
<gene>
    <name evidence="3" type="ORF">HICCMSTLAB_LOCUS585</name>
</gene>
<dbReference type="Pfam" id="PF15866">
    <property type="entry name" value="DUF4729"/>
    <property type="match status" value="1"/>
</dbReference>
<protein>
    <recommendedName>
        <fullName evidence="2">DUF4729 domain-containing protein</fullName>
    </recommendedName>
</protein>
<dbReference type="EMBL" id="CAJNRD030001114">
    <property type="protein sequence ID" value="CAG5073749.1"/>
    <property type="molecule type" value="Genomic_DNA"/>
</dbReference>
<evidence type="ECO:0000259" key="2">
    <source>
        <dbReference type="Pfam" id="PF15866"/>
    </source>
</evidence>
<feature type="compositionally biased region" description="Basic and acidic residues" evidence="1">
    <location>
        <begin position="22"/>
        <end position="50"/>
    </location>
</feature>
<evidence type="ECO:0000313" key="4">
    <source>
        <dbReference type="Proteomes" id="UP000786811"/>
    </source>
</evidence>
<reference evidence="3" key="1">
    <citation type="submission" date="2021-04" db="EMBL/GenBank/DDBJ databases">
        <authorList>
            <person name="Chebbi M.A.C M."/>
        </authorList>
    </citation>
    <scope>NUCLEOTIDE SEQUENCE</scope>
</reference>
<feature type="domain" description="DUF4729" evidence="2">
    <location>
        <begin position="191"/>
        <end position="367"/>
    </location>
</feature>
<sequence length="379" mass="42688">METGTSRKLKKYKSRVPRLIRSKSEPSQDYEKNYETDFNESEAHCDHYTEDESQEYDNEEEDDDKEETSRVKTFGLGLCSACHLTVDSKMGRSKSSPCHGDHLVCQRCVKHCSEPDENCLLCDSSASSNQAYEDSYDLMNLNLDSPESQEITSDGFQKSPQDLELSYTSLTSSEIRSSLTSRNECSRRPIRCPRLDCAINIAFSSLINHFLFDHPEVPILSVEPGVKSTLVFNKSTFFQDSNLCLAILLISGKLTDQVARLFNGSQLHPKYRNRLPLPVLAARLRSSSADPLNYEMEVIVLWIASLDVATIGTICYSIEVVDDLNDCIRSLRYTGPVNSLRIAQRPREVLRNGDCLVVHRELINQLTAAGNLNINVVVN</sequence>
<dbReference type="InterPro" id="IPR031732">
    <property type="entry name" value="DUF4729"/>
</dbReference>
<dbReference type="OrthoDB" id="6762376at2759"/>
<organism evidence="3 4">
    <name type="scientific">Cotesia congregata</name>
    <name type="common">Parasitoid wasp</name>
    <name type="synonym">Apanteles congregatus</name>
    <dbReference type="NCBI Taxonomy" id="51543"/>
    <lineage>
        <taxon>Eukaryota</taxon>
        <taxon>Metazoa</taxon>
        <taxon>Ecdysozoa</taxon>
        <taxon>Arthropoda</taxon>
        <taxon>Hexapoda</taxon>
        <taxon>Insecta</taxon>
        <taxon>Pterygota</taxon>
        <taxon>Neoptera</taxon>
        <taxon>Endopterygota</taxon>
        <taxon>Hymenoptera</taxon>
        <taxon>Apocrita</taxon>
        <taxon>Ichneumonoidea</taxon>
        <taxon>Braconidae</taxon>
        <taxon>Microgastrinae</taxon>
        <taxon>Cotesia</taxon>
    </lineage>
</organism>
<proteinExistence type="predicted"/>